<sequence length="359" mass="38033">MATMKVKGVAVTALAGALLASGASAHEQTFRPDSHAPAGVMVDHAHNKSEVMTGYRYTYASYSGMYQGDSEIGASGLAAAGYSMMPTAMSMEMTMLDIMYAPTDRLTLMLMPMYMTMSMNMAGTGMMEHAMDMGGSMGMDDSMGHGHGHGMGHMSHEVDGFGDTNFSALYKLVTAEHQTLIGTLGVSAPTGKVDLKNPDGSFVHYGMQLGSGTWDATPSITYTGTAGALNWGAQASAVIRLEDANDSGYALGDKYGATAWGALRVLDWMSFSARVNWTDQDAISGHYNGAHNHSSPADIQANYGGEFLDGALGINTVVTGGDFAGLRLGVEWVTRLEEDYNGYQLGLDDSVNVNVSYAF</sequence>
<evidence type="ECO:0000256" key="1">
    <source>
        <dbReference type="SAM" id="SignalP"/>
    </source>
</evidence>
<feature type="chain" id="PRO_5047184698" evidence="1">
    <location>
        <begin position="26"/>
        <end position="359"/>
    </location>
</feature>
<evidence type="ECO:0000313" key="2">
    <source>
        <dbReference type="EMBL" id="MFC3156205.1"/>
    </source>
</evidence>
<accession>A0ABV7HUI4</accession>
<proteinExistence type="predicted"/>
<dbReference type="Proteomes" id="UP001595548">
    <property type="component" value="Unassembled WGS sequence"/>
</dbReference>
<keyword evidence="1" id="KW-0732">Signal</keyword>
<name>A0ABV7HUI4_9GAMM</name>
<reference evidence="3" key="1">
    <citation type="journal article" date="2019" name="Int. J. Syst. Evol. Microbiol.">
        <title>The Global Catalogue of Microorganisms (GCM) 10K type strain sequencing project: providing services to taxonomists for standard genome sequencing and annotation.</title>
        <authorList>
            <consortium name="The Broad Institute Genomics Platform"/>
            <consortium name="The Broad Institute Genome Sequencing Center for Infectious Disease"/>
            <person name="Wu L."/>
            <person name="Ma J."/>
        </authorList>
    </citation>
    <scope>NUCLEOTIDE SEQUENCE [LARGE SCALE GENOMIC DNA]</scope>
    <source>
        <strain evidence="3">KCTC 52141</strain>
    </source>
</reference>
<gene>
    <name evidence="2" type="ORF">ACFOEB_13425</name>
</gene>
<protein>
    <submittedName>
        <fullName evidence="2">Uncharacterized protein</fullName>
    </submittedName>
</protein>
<comment type="caution">
    <text evidence="2">The sequence shown here is derived from an EMBL/GenBank/DDBJ whole genome shotgun (WGS) entry which is preliminary data.</text>
</comment>
<organism evidence="2 3">
    <name type="scientific">Gilvimarinus japonicus</name>
    <dbReference type="NCBI Taxonomy" id="1796469"/>
    <lineage>
        <taxon>Bacteria</taxon>
        <taxon>Pseudomonadati</taxon>
        <taxon>Pseudomonadota</taxon>
        <taxon>Gammaproteobacteria</taxon>
        <taxon>Cellvibrionales</taxon>
        <taxon>Cellvibrionaceae</taxon>
        <taxon>Gilvimarinus</taxon>
    </lineage>
</organism>
<keyword evidence="3" id="KW-1185">Reference proteome</keyword>
<dbReference type="RefSeq" id="WP_382417356.1">
    <property type="nucleotide sequence ID" value="NZ_AP031500.1"/>
</dbReference>
<evidence type="ECO:0000313" key="3">
    <source>
        <dbReference type="Proteomes" id="UP001595548"/>
    </source>
</evidence>
<feature type="signal peptide" evidence="1">
    <location>
        <begin position="1"/>
        <end position="25"/>
    </location>
</feature>
<dbReference type="EMBL" id="JBHRTL010000028">
    <property type="protein sequence ID" value="MFC3156205.1"/>
    <property type="molecule type" value="Genomic_DNA"/>
</dbReference>